<sequence length="283" mass="30722">MAQPDPIDAHQHFWQIARGDYDWMTDDVAAIRRDILPADLAPVLQRHGIAGTVVVQAAATVAETDYLLSLAQDHGWIKGVVGWVDLADPAAAQTFDRLAAHPAFKGVRPMLQDISDTRWIAQPAVIANLHKLAERGLRLDALVTPRHLDVLAEVAAQVPSLKIVINHCAKPVIAGGADAGDDWRRGMAQLAKLPQIMCKVSGLANEAGPGWTADVLRPVVDHVLARFGAERVMWGSDWPVLNLAGNYDRWRSVSEELFAPLSDADRAAIYGGTAQRFYGLDAG</sequence>
<dbReference type="InterPro" id="IPR052350">
    <property type="entry name" value="Metallo-dep_Lactonases"/>
</dbReference>
<dbReference type="SUPFAM" id="SSF51556">
    <property type="entry name" value="Metallo-dependent hydrolases"/>
    <property type="match status" value="1"/>
</dbReference>
<dbReference type="InterPro" id="IPR006680">
    <property type="entry name" value="Amidohydro-rel"/>
</dbReference>
<protein>
    <submittedName>
        <fullName evidence="3">L-fuconolactonase</fullName>
    </submittedName>
</protein>
<feature type="domain" description="Amidohydrolase-related" evidence="2">
    <location>
        <begin position="7"/>
        <end position="280"/>
    </location>
</feature>
<comment type="similarity">
    <text evidence="1">Belongs to the metallo-dependent hydrolases superfamily.</text>
</comment>
<dbReference type="Gene3D" id="3.20.20.140">
    <property type="entry name" value="Metal-dependent hydrolases"/>
    <property type="match status" value="1"/>
</dbReference>
<dbReference type="EMBL" id="FOTF01000013">
    <property type="protein sequence ID" value="SFL30614.1"/>
    <property type="molecule type" value="Genomic_DNA"/>
</dbReference>
<accession>A0A1I4GKN3</accession>
<dbReference type="PANTHER" id="PTHR43569">
    <property type="entry name" value="AMIDOHYDROLASE"/>
    <property type="match status" value="1"/>
</dbReference>
<dbReference type="Pfam" id="PF04909">
    <property type="entry name" value="Amidohydro_2"/>
    <property type="match status" value="1"/>
</dbReference>
<reference evidence="3 4" key="1">
    <citation type="submission" date="2016-10" db="EMBL/GenBank/DDBJ databases">
        <authorList>
            <person name="de Groot N.N."/>
        </authorList>
    </citation>
    <scope>NUCLEOTIDE SEQUENCE [LARGE SCALE GENOMIC DNA]</scope>
    <source>
        <strain evidence="3 4">DSM 16199</strain>
    </source>
</reference>
<evidence type="ECO:0000259" key="2">
    <source>
        <dbReference type="Pfam" id="PF04909"/>
    </source>
</evidence>
<name>A0A1I4GKN3_9RHOB</name>
<evidence type="ECO:0000313" key="3">
    <source>
        <dbReference type="EMBL" id="SFL30614.1"/>
    </source>
</evidence>
<dbReference type="PANTHER" id="PTHR43569:SF2">
    <property type="entry name" value="AMIDOHYDROLASE-RELATED DOMAIN-CONTAINING PROTEIN"/>
    <property type="match status" value="1"/>
</dbReference>
<evidence type="ECO:0000313" key="4">
    <source>
        <dbReference type="Proteomes" id="UP000199550"/>
    </source>
</evidence>
<proteinExistence type="inferred from homology"/>
<dbReference type="Proteomes" id="UP000199550">
    <property type="component" value="Unassembled WGS sequence"/>
</dbReference>
<dbReference type="GO" id="GO:0016787">
    <property type="term" value="F:hydrolase activity"/>
    <property type="evidence" value="ECO:0007669"/>
    <property type="project" value="InterPro"/>
</dbReference>
<gene>
    <name evidence="3" type="ORF">SAMN04488004_11367</name>
</gene>
<organism evidence="3 4">
    <name type="scientific">Loktanella salsilacus</name>
    <dbReference type="NCBI Taxonomy" id="195913"/>
    <lineage>
        <taxon>Bacteria</taxon>
        <taxon>Pseudomonadati</taxon>
        <taxon>Pseudomonadota</taxon>
        <taxon>Alphaproteobacteria</taxon>
        <taxon>Rhodobacterales</taxon>
        <taxon>Roseobacteraceae</taxon>
        <taxon>Loktanella</taxon>
    </lineage>
</organism>
<dbReference type="RefSeq" id="WP_090190032.1">
    <property type="nucleotide sequence ID" value="NZ_FOTF01000013.1"/>
</dbReference>
<keyword evidence="4" id="KW-1185">Reference proteome</keyword>
<dbReference type="OrthoDB" id="9787654at2"/>
<evidence type="ECO:0000256" key="1">
    <source>
        <dbReference type="ARBA" id="ARBA00038310"/>
    </source>
</evidence>
<dbReference type="InterPro" id="IPR032466">
    <property type="entry name" value="Metal_Hydrolase"/>
</dbReference>
<dbReference type="AlphaFoldDB" id="A0A1I4GKN3"/>
<dbReference type="STRING" id="195913.SAMN04488004_11367"/>